<evidence type="ECO:0000313" key="2">
    <source>
        <dbReference type="EMBL" id="PJE78880.1"/>
    </source>
</evidence>
<name>A0A2H9T6M4_9ZZZZ</name>
<gene>
    <name evidence="2" type="ORF">CI610_02153</name>
</gene>
<comment type="caution">
    <text evidence="2">The sequence shown here is derived from an EMBL/GenBank/DDBJ whole genome shotgun (WGS) entry which is preliminary data.</text>
</comment>
<proteinExistence type="predicted"/>
<dbReference type="AlphaFoldDB" id="A0A2H9T6M4"/>
<organism evidence="2">
    <name type="scientific">invertebrate metagenome</name>
    <dbReference type="NCBI Taxonomy" id="1711999"/>
    <lineage>
        <taxon>unclassified sequences</taxon>
        <taxon>metagenomes</taxon>
        <taxon>organismal metagenomes</taxon>
    </lineage>
</organism>
<feature type="compositionally biased region" description="Low complexity" evidence="1">
    <location>
        <begin position="114"/>
        <end position="128"/>
    </location>
</feature>
<sequence>MKTINGSAKIKTFNKIGRSACLSEIITNESVDVSTKTDEYVGLKDYIDSMFDKFKDNIFEKIEGLENNLSKKSEANESRYLKLKNTEETRRVMTSFNEFNENLEHSYKPDTRTPRTPRTPKIPIPKKTGVSPEAVRPCCSFNDGLSRKCFNI</sequence>
<accession>A0A2H9T6M4</accession>
<evidence type="ECO:0000256" key="1">
    <source>
        <dbReference type="SAM" id="MobiDB-lite"/>
    </source>
</evidence>
<reference evidence="2" key="1">
    <citation type="journal article" date="2017" name="Appl. Environ. Microbiol.">
        <title>Molecular characterization of an Endozoicomonas-like organism causing infection in king scallop Pecten maximus L.</title>
        <authorList>
            <person name="Cano I."/>
            <person name="van Aerle R."/>
            <person name="Ross S."/>
            <person name="Verner-Jeffreys D.W."/>
            <person name="Paley R.K."/>
            <person name="Rimmer G."/>
            <person name="Ryder D."/>
            <person name="Hooper P."/>
            <person name="Stone D."/>
            <person name="Feist S.W."/>
        </authorList>
    </citation>
    <scope>NUCLEOTIDE SEQUENCE</scope>
</reference>
<dbReference type="EMBL" id="NSIT01000118">
    <property type="protein sequence ID" value="PJE78880.1"/>
    <property type="molecule type" value="Genomic_DNA"/>
</dbReference>
<protein>
    <submittedName>
        <fullName evidence="2">Uncharacterized protein</fullName>
    </submittedName>
</protein>
<feature type="region of interest" description="Disordered" evidence="1">
    <location>
        <begin position="105"/>
        <end position="129"/>
    </location>
</feature>